<accession>A0AAQ4E4A9</accession>
<proteinExistence type="predicted"/>
<evidence type="ECO:0000313" key="2">
    <source>
        <dbReference type="Proteomes" id="UP001321473"/>
    </source>
</evidence>
<protein>
    <submittedName>
        <fullName evidence="1">Uncharacterized protein</fullName>
    </submittedName>
</protein>
<reference evidence="1 2" key="1">
    <citation type="journal article" date="2023" name="Arcadia Sci">
        <title>De novo assembly of a long-read Amblyomma americanum tick genome.</title>
        <authorList>
            <person name="Chou S."/>
            <person name="Poskanzer K.E."/>
            <person name="Rollins M."/>
            <person name="Thuy-Boun P.S."/>
        </authorList>
    </citation>
    <scope>NUCLEOTIDE SEQUENCE [LARGE SCALE GENOMIC DNA]</scope>
    <source>
        <strain evidence="1">F_SG_1</strain>
        <tissue evidence="1">Salivary glands</tissue>
    </source>
</reference>
<organism evidence="1 2">
    <name type="scientific">Amblyomma americanum</name>
    <name type="common">Lone star tick</name>
    <dbReference type="NCBI Taxonomy" id="6943"/>
    <lineage>
        <taxon>Eukaryota</taxon>
        <taxon>Metazoa</taxon>
        <taxon>Ecdysozoa</taxon>
        <taxon>Arthropoda</taxon>
        <taxon>Chelicerata</taxon>
        <taxon>Arachnida</taxon>
        <taxon>Acari</taxon>
        <taxon>Parasitiformes</taxon>
        <taxon>Ixodida</taxon>
        <taxon>Ixodoidea</taxon>
        <taxon>Ixodidae</taxon>
        <taxon>Amblyomminae</taxon>
        <taxon>Amblyomma</taxon>
    </lineage>
</organism>
<sequence length="88" mass="9732">MTVLYPNAANDMLMVAFNKQKNHCLDMISLLSVQGSSYGTEMPHCLGFLKYVKSLWRQGGAVMQLAPVECHAFHSSPMDIGTIELKVS</sequence>
<dbReference type="Proteomes" id="UP001321473">
    <property type="component" value="Unassembled WGS sequence"/>
</dbReference>
<dbReference type="AlphaFoldDB" id="A0AAQ4E4A9"/>
<comment type="caution">
    <text evidence="1">The sequence shown here is derived from an EMBL/GenBank/DDBJ whole genome shotgun (WGS) entry which is preliminary data.</text>
</comment>
<keyword evidence="2" id="KW-1185">Reference proteome</keyword>
<name>A0AAQ4E4A9_AMBAM</name>
<dbReference type="EMBL" id="JARKHS020022484">
    <property type="protein sequence ID" value="KAK8769539.1"/>
    <property type="molecule type" value="Genomic_DNA"/>
</dbReference>
<gene>
    <name evidence="1" type="ORF">V5799_013996</name>
</gene>
<evidence type="ECO:0000313" key="1">
    <source>
        <dbReference type="EMBL" id="KAK8769539.1"/>
    </source>
</evidence>